<protein>
    <submittedName>
        <fullName evidence="1">Uncharacterized protein</fullName>
    </submittedName>
</protein>
<organism evidence="1">
    <name type="scientific">Rhizophora mucronata</name>
    <name type="common">Asiatic mangrove</name>
    <dbReference type="NCBI Taxonomy" id="61149"/>
    <lineage>
        <taxon>Eukaryota</taxon>
        <taxon>Viridiplantae</taxon>
        <taxon>Streptophyta</taxon>
        <taxon>Embryophyta</taxon>
        <taxon>Tracheophyta</taxon>
        <taxon>Spermatophyta</taxon>
        <taxon>Magnoliopsida</taxon>
        <taxon>eudicotyledons</taxon>
        <taxon>Gunneridae</taxon>
        <taxon>Pentapetalae</taxon>
        <taxon>rosids</taxon>
        <taxon>fabids</taxon>
        <taxon>Malpighiales</taxon>
        <taxon>Rhizophoraceae</taxon>
        <taxon>Rhizophora</taxon>
    </lineage>
</organism>
<dbReference type="EMBL" id="GGEC01075253">
    <property type="protein sequence ID" value="MBX55737.1"/>
    <property type="molecule type" value="Transcribed_RNA"/>
</dbReference>
<reference evidence="1" key="1">
    <citation type="submission" date="2018-02" db="EMBL/GenBank/DDBJ databases">
        <title>Rhizophora mucronata_Transcriptome.</title>
        <authorList>
            <person name="Meera S.P."/>
            <person name="Sreeshan A."/>
            <person name="Augustine A."/>
        </authorList>
    </citation>
    <scope>NUCLEOTIDE SEQUENCE</scope>
    <source>
        <tissue evidence="1">Leaf</tissue>
    </source>
</reference>
<accession>A0A2P2PLV0</accession>
<sequence>MTIVYIHFVLLFQQHFVALMDNFLFILSVVLHTPQIICNYANLAMENKKKIDENPIK</sequence>
<dbReference type="AlphaFoldDB" id="A0A2P2PLV0"/>
<proteinExistence type="predicted"/>
<name>A0A2P2PLV0_RHIMU</name>
<evidence type="ECO:0000313" key="1">
    <source>
        <dbReference type="EMBL" id="MBX55737.1"/>
    </source>
</evidence>